<evidence type="ECO:0000313" key="2">
    <source>
        <dbReference type="Proteomes" id="UP000269597"/>
    </source>
</evidence>
<protein>
    <submittedName>
        <fullName evidence="1">Uncharacterized protein</fullName>
    </submittedName>
</protein>
<comment type="caution">
    <text evidence="1">The sequence shown here is derived from an EMBL/GenBank/DDBJ whole genome shotgun (WGS) entry which is preliminary data.</text>
</comment>
<reference evidence="1 2" key="1">
    <citation type="submission" date="2018-10" db="EMBL/GenBank/DDBJ databases">
        <title>GWAS and RNA-Seq identify cryptic mechanisms of antimicrobial resistance in Acinetobacter baumannii.</title>
        <authorList>
            <person name="Sahl J.W."/>
        </authorList>
    </citation>
    <scope>NUCLEOTIDE SEQUENCE [LARGE SCALE GENOMIC DNA]</scope>
    <source>
        <strain evidence="1 2">TG31299</strain>
    </source>
</reference>
<dbReference type="Proteomes" id="UP000269597">
    <property type="component" value="Unassembled WGS sequence"/>
</dbReference>
<evidence type="ECO:0000313" key="1">
    <source>
        <dbReference type="EMBL" id="RSP78595.1"/>
    </source>
</evidence>
<dbReference type="EMBL" id="RFBY01000012">
    <property type="protein sequence ID" value="RSP78595.1"/>
    <property type="molecule type" value="Genomic_DNA"/>
</dbReference>
<organism evidence="1 2">
    <name type="scientific">Acinetobacter baumannii</name>
    <dbReference type="NCBI Taxonomy" id="470"/>
    <lineage>
        <taxon>Bacteria</taxon>
        <taxon>Pseudomonadati</taxon>
        <taxon>Pseudomonadota</taxon>
        <taxon>Gammaproteobacteria</taxon>
        <taxon>Moraxellales</taxon>
        <taxon>Moraxellaceae</taxon>
        <taxon>Acinetobacter</taxon>
        <taxon>Acinetobacter calcoaceticus/baumannii complex</taxon>
    </lineage>
</organism>
<name>A0A429LHS0_ACIBA</name>
<dbReference type="AlphaFoldDB" id="A0A429LHS0"/>
<dbReference type="RefSeq" id="WP_000872901.1">
    <property type="nucleotide sequence ID" value="NZ_BKDD01000010.1"/>
</dbReference>
<sequence>MKYDTERYRKIYEAMSPEEIAEVNRKNDEEHKKQAEAFQAGYKIGICYLCNKPFQTISKNTPCLHWLLRQCKFKKKDFPKLYQKYGYVNIAAFIRWCANQERMLSNINDLEEEKSDKKILSYTVKWKNIEWTFDCSPNDFEGHKGTSIDYPHYHFQMRIDGQQFINFNDFHLPFHEYDLFILKISMEQGDWFRHNFGAIGSGMQEAIDVDLNDILENTTISENQVEATYHFSTFIDASNNPISGEEIYDIQKEAERTGKSFAYVAQHRLKERASVQTIISPADSIPDIASRTEHNRR</sequence>
<accession>A0A429LHS0</accession>
<proteinExistence type="predicted"/>
<gene>
    <name evidence="1" type="ORF">EA722_05730</name>
</gene>